<dbReference type="EMBL" id="KV417763">
    <property type="protein sequence ID" value="KZP07078.1"/>
    <property type="molecule type" value="Genomic_DNA"/>
</dbReference>
<sequence length="171" mass="18953">MRRQGPSDDLKTPERTNTFSSKIEFKLQFGPHPMFLSTLDFFFTFKFQQLTYITMIPDIPPDLPVLVGRASRFSVLGSQLSAQLSVLFSVASATSAGVWCMAVGTVEHFRRGQGVLIKDAHRLQATLRMCCPAARKSGVREKVKGARSCFLGSATKRAFRRVLASVDLPPL</sequence>
<evidence type="ECO:0000313" key="1">
    <source>
        <dbReference type="EMBL" id="KZP07078.1"/>
    </source>
</evidence>
<gene>
    <name evidence="1" type="ORF">FIBSPDRAFT_965948</name>
</gene>
<proteinExistence type="predicted"/>
<accession>A0A167XCT4</accession>
<name>A0A167XCT4_9AGAM</name>
<protein>
    <submittedName>
        <fullName evidence="1">Uncharacterized protein</fullName>
    </submittedName>
</protein>
<dbReference type="Proteomes" id="UP000076532">
    <property type="component" value="Unassembled WGS sequence"/>
</dbReference>
<evidence type="ECO:0000313" key="2">
    <source>
        <dbReference type="Proteomes" id="UP000076532"/>
    </source>
</evidence>
<reference evidence="1 2" key="1">
    <citation type="journal article" date="2016" name="Mol. Biol. Evol.">
        <title>Comparative Genomics of Early-Diverging Mushroom-Forming Fungi Provides Insights into the Origins of Lignocellulose Decay Capabilities.</title>
        <authorList>
            <person name="Nagy L.G."/>
            <person name="Riley R."/>
            <person name="Tritt A."/>
            <person name="Adam C."/>
            <person name="Daum C."/>
            <person name="Floudas D."/>
            <person name="Sun H."/>
            <person name="Yadav J.S."/>
            <person name="Pangilinan J."/>
            <person name="Larsson K.H."/>
            <person name="Matsuura K."/>
            <person name="Barry K."/>
            <person name="Labutti K."/>
            <person name="Kuo R."/>
            <person name="Ohm R.A."/>
            <person name="Bhattacharya S.S."/>
            <person name="Shirouzu T."/>
            <person name="Yoshinaga Y."/>
            <person name="Martin F.M."/>
            <person name="Grigoriev I.V."/>
            <person name="Hibbett D.S."/>
        </authorList>
    </citation>
    <scope>NUCLEOTIDE SEQUENCE [LARGE SCALE GENOMIC DNA]</scope>
    <source>
        <strain evidence="1 2">CBS 109695</strain>
    </source>
</reference>
<organism evidence="1 2">
    <name type="scientific">Athelia psychrophila</name>
    <dbReference type="NCBI Taxonomy" id="1759441"/>
    <lineage>
        <taxon>Eukaryota</taxon>
        <taxon>Fungi</taxon>
        <taxon>Dikarya</taxon>
        <taxon>Basidiomycota</taxon>
        <taxon>Agaricomycotina</taxon>
        <taxon>Agaricomycetes</taxon>
        <taxon>Agaricomycetidae</taxon>
        <taxon>Atheliales</taxon>
        <taxon>Atheliaceae</taxon>
        <taxon>Athelia</taxon>
    </lineage>
</organism>
<dbReference type="AlphaFoldDB" id="A0A167XCT4"/>
<keyword evidence="2" id="KW-1185">Reference proteome</keyword>